<organism evidence="2 3">
    <name type="scientific">Trichormus variabilis N2B</name>
    <dbReference type="NCBI Taxonomy" id="2681315"/>
    <lineage>
        <taxon>Bacteria</taxon>
        <taxon>Bacillati</taxon>
        <taxon>Cyanobacteriota</taxon>
        <taxon>Cyanophyceae</taxon>
        <taxon>Nostocales</taxon>
        <taxon>Nostocaceae</taxon>
        <taxon>Trichormus</taxon>
    </lineage>
</organism>
<dbReference type="Pfam" id="PF08388">
    <property type="entry name" value="GIIM"/>
    <property type="match status" value="1"/>
</dbReference>
<proteinExistence type="predicted"/>
<evidence type="ECO:0000313" key="3">
    <source>
        <dbReference type="Proteomes" id="UP000570851"/>
    </source>
</evidence>
<gene>
    <name evidence="2" type="ORF">GNE12_28660</name>
</gene>
<dbReference type="GeneID" id="301149134"/>
<dbReference type="EMBL" id="JACKZP010000304">
    <property type="protein sequence ID" value="MBC1305853.1"/>
    <property type="molecule type" value="Genomic_DNA"/>
</dbReference>
<comment type="caution">
    <text evidence="2">The sequence shown here is derived from an EMBL/GenBank/DDBJ whole genome shotgun (WGS) entry which is preliminary data.</text>
</comment>
<keyword evidence="2" id="KW-0614">Plasmid</keyword>
<geneLocation type="plasmid" evidence="2">
    <name>pN2B-C</name>
</geneLocation>
<evidence type="ECO:0000313" key="2">
    <source>
        <dbReference type="EMBL" id="MBC1305853.1"/>
    </source>
</evidence>
<reference evidence="2 3" key="1">
    <citation type="submission" date="2019-11" db="EMBL/GenBank/DDBJ databases">
        <title>Comparison of genomes from free-living endosymbiotic cyanobacteria isolated from Azolla.</title>
        <authorList>
            <person name="Thiel T."/>
            <person name="Pratte B."/>
        </authorList>
    </citation>
    <scope>NUCLEOTIDE SEQUENCE [LARGE SCALE GENOMIC DNA]</scope>
    <source>
        <strain evidence="2 3">N2B</strain>
        <plasmid evidence="2">pN2B-C</plasmid>
    </source>
</reference>
<protein>
    <recommendedName>
        <fullName evidence="1">Group II intron maturase-specific domain-containing protein</fullName>
    </recommendedName>
</protein>
<name>A0ABR6SHX0_ANAVA</name>
<dbReference type="InterPro" id="IPR013597">
    <property type="entry name" value="Mat_intron_G2"/>
</dbReference>
<evidence type="ECO:0000259" key="1">
    <source>
        <dbReference type="Pfam" id="PF08388"/>
    </source>
</evidence>
<keyword evidence="3" id="KW-1185">Reference proteome</keyword>
<dbReference type="RefSeq" id="WP_083468830.1">
    <property type="nucleotide sequence ID" value="NZ_JACKZP010000304.1"/>
</dbReference>
<feature type="domain" description="Group II intron maturase-specific" evidence="1">
    <location>
        <begin position="11"/>
        <end position="43"/>
    </location>
</feature>
<sequence length="44" mass="5429">MICIFYFLEVPNPILRGWRNFYRNAVSSRTFSYVDHKVFRMLIK</sequence>
<accession>A0ABR6SHX0</accession>
<dbReference type="Proteomes" id="UP000570851">
    <property type="component" value="Unassembled WGS sequence"/>
</dbReference>